<evidence type="ECO:0000313" key="9">
    <source>
        <dbReference type="Proteomes" id="UP000481153"/>
    </source>
</evidence>
<dbReference type="Pfam" id="PF10268">
    <property type="entry name" value="Tmemb_161AB"/>
    <property type="match status" value="1"/>
</dbReference>
<keyword evidence="4 7" id="KW-1133">Transmembrane helix</keyword>
<feature type="transmembrane region" description="Helical" evidence="7">
    <location>
        <begin position="464"/>
        <end position="486"/>
    </location>
</feature>
<comment type="similarity">
    <text evidence="2">Belongs to the TMEM161 family.</text>
</comment>
<feature type="transmembrane region" description="Helical" evidence="7">
    <location>
        <begin position="151"/>
        <end position="168"/>
    </location>
</feature>
<name>A0A6G0WP71_9STRA</name>
<comment type="subcellular location">
    <subcellularLocation>
        <location evidence="1">Membrane</location>
        <topology evidence="1">Multi-pass membrane protein</topology>
    </subcellularLocation>
</comment>
<keyword evidence="9" id="KW-1185">Reference proteome</keyword>
<dbReference type="PANTHER" id="PTHR13624:SF6">
    <property type="entry name" value="EMEI"/>
    <property type="match status" value="1"/>
</dbReference>
<protein>
    <submittedName>
        <fullName evidence="8">Uncharacterized protein</fullName>
    </submittedName>
</protein>
<feature type="transmembrane region" description="Helical" evidence="7">
    <location>
        <begin position="208"/>
        <end position="230"/>
    </location>
</feature>
<keyword evidence="3 7" id="KW-0812">Transmembrane</keyword>
<dbReference type="InterPro" id="IPR019395">
    <property type="entry name" value="Transmembrane_161A/B"/>
</dbReference>
<sequence>MAVLPPTYLAAVVILFVLFRLRHILSLSALLLKDVAFFLPPDSTMLDSLNTPVAKKAKYQKPEKTVGERLQLMQLSMSPIGGSTLTKCLFFDLYDTLVVVTVASILVFWIMQFMPEAMPDPSYYLLLGAFVLSLLFPFLIQYGISSYETQLGIGVALLATILAMFTLYDPFHVLDFNVEGSAASMDHRWQLLITAMGLPSGTSSLTTLWLSLLLGGLAGMISSTTLLPAFRFSRMYSDFVASKAISTSWKVVLHLNVLMPLVLSWAWFRPLSSSLFVGSNAVACSESTYFSWFAPRDCGDVRFLTESTWRNIRLNLLVVAAIVRLACYRDHVQYFLLEPKHKVTRQLLVKGRVDTQAIVDTILIPFTYVPVICVQYLTPVCLWLVSAFLLQRKADRCFSWFDFLVRVVGINSIPSSQLCSVSTLPTTPSFSFESGGTLGWNEFTVLLQGLQSFPLAEPLWFESVLGFLVWWSATSWFVLSTVGLVYHNKLDRLQQPWTKQKTN</sequence>
<dbReference type="AlphaFoldDB" id="A0A6G0WP71"/>
<evidence type="ECO:0000256" key="7">
    <source>
        <dbReference type="SAM" id="Phobius"/>
    </source>
</evidence>
<evidence type="ECO:0000256" key="6">
    <source>
        <dbReference type="ARBA" id="ARBA00023180"/>
    </source>
</evidence>
<feature type="transmembrane region" description="Helical" evidence="7">
    <location>
        <begin position="368"/>
        <end position="391"/>
    </location>
</feature>
<evidence type="ECO:0000256" key="2">
    <source>
        <dbReference type="ARBA" id="ARBA00009706"/>
    </source>
</evidence>
<keyword evidence="6" id="KW-0325">Glycoprotein</keyword>
<keyword evidence="5 7" id="KW-0472">Membrane</keyword>
<organism evidence="8 9">
    <name type="scientific">Aphanomyces euteiches</name>
    <dbReference type="NCBI Taxonomy" id="100861"/>
    <lineage>
        <taxon>Eukaryota</taxon>
        <taxon>Sar</taxon>
        <taxon>Stramenopiles</taxon>
        <taxon>Oomycota</taxon>
        <taxon>Saprolegniomycetes</taxon>
        <taxon>Saprolegniales</taxon>
        <taxon>Verrucalvaceae</taxon>
        <taxon>Aphanomyces</taxon>
    </lineage>
</organism>
<feature type="transmembrane region" description="Helical" evidence="7">
    <location>
        <begin position="251"/>
        <end position="268"/>
    </location>
</feature>
<dbReference type="EMBL" id="VJMJ01000167">
    <property type="protein sequence ID" value="KAF0729134.1"/>
    <property type="molecule type" value="Genomic_DNA"/>
</dbReference>
<feature type="transmembrane region" description="Helical" evidence="7">
    <location>
        <begin position="123"/>
        <end position="144"/>
    </location>
</feature>
<dbReference type="PANTHER" id="PTHR13624">
    <property type="entry name" value="RE42071P"/>
    <property type="match status" value="1"/>
</dbReference>
<feature type="transmembrane region" description="Helical" evidence="7">
    <location>
        <begin position="6"/>
        <end position="25"/>
    </location>
</feature>
<evidence type="ECO:0000256" key="1">
    <source>
        <dbReference type="ARBA" id="ARBA00004141"/>
    </source>
</evidence>
<feature type="transmembrane region" description="Helical" evidence="7">
    <location>
        <begin position="403"/>
        <end position="424"/>
    </location>
</feature>
<gene>
    <name evidence="8" type="ORF">Ae201684_013112</name>
</gene>
<dbReference type="GO" id="GO:0016020">
    <property type="term" value="C:membrane"/>
    <property type="evidence" value="ECO:0007669"/>
    <property type="project" value="UniProtKB-SubCell"/>
</dbReference>
<evidence type="ECO:0000256" key="3">
    <source>
        <dbReference type="ARBA" id="ARBA00022692"/>
    </source>
</evidence>
<dbReference type="Proteomes" id="UP000481153">
    <property type="component" value="Unassembled WGS sequence"/>
</dbReference>
<reference evidence="8 9" key="1">
    <citation type="submission" date="2019-07" db="EMBL/GenBank/DDBJ databases">
        <title>Genomics analysis of Aphanomyces spp. identifies a new class of oomycete effector associated with host adaptation.</title>
        <authorList>
            <person name="Gaulin E."/>
        </authorList>
    </citation>
    <scope>NUCLEOTIDE SEQUENCE [LARGE SCALE GENOMIC DNA]</scope>
    <source>
        <strain evidence="8 9">ATCC 201684</strain>
    </source>
</reference>
<accession>A0A6G0WP71</accession>
<feature type="transmembrane region" description="Helical" evidence="7">
    <location>
        <begin position="93"/>
        <end position="111"/>
    </location>
</feature>
<evidence type="ECO:0000256" key="4">
    <source>
        <dbReference type="ARBA" id="ARBA00022989"/>
    </source>
</evidence>
<proteinExistence type="inferred from homology"/>
<dbReference type="VEuPathDB" id="FungiDB:AeMF1_012089"/>
<evidence type="ECO:0000256" key="5">
    <source>
        <dbReference type="ARBA" id="ARBA00023136"/>
    </source>
</evidence>
<comment type="caution">
    <text evidence="8">The sequence shown here is derived from an EMBL/GenBank/DDBJ whole genome shotgun (WGS) entry which is preliminary data.</text>
</comment>
<evidence type="ECO:0000313" key="8">
    <source>
        <dbReference type="EMBL" id="KAF0729134.1"/>
    </source>
</evidence>